<organism evidence="2 3">
    <name type="scientific">Caenorhabditis elegans</name>
    <dbReference type="NCBI Taxonomy" id="6239"/>
    <lineage>
        <taxon>Eukaryota</taxon>
        <taxon>Metazoa</taxon>
        <taxon>Ecdysozoa</taxon>
        <taxon>Nematoda</taxon>
        <taxon>Chromadorea</taxon>
        <taxon>Rhabditida</taxon>
        <taxon>Rhabditina</taxon>
        <taxon>Rhabditomorpha</taxon>
        <taxon>Rhabditoidea</taxon>
        <taxon>Rhabditidae</taxon>
        <taxon>Peloderinae</taxon>
        <taxon>Caenorhabditis</taxon>
    </lineage>
</organism>
<dbReference type="PIR" id="S41030">
    <property type="entry name" value="S41030"/>
</dbReference>
<dbReference type="KEGG" id="cel:CELE_K03H1.7"/>
<name>Q21196_CAEEL</name>
<dbReference type="STRING" id="6239.K03H1.7.1"/>
<feature type="region of interest" description="Disordered" evidence="1">
    <location>
        <begin position="1"/>
        <end position="88"/>
    </location>
</feature>
<dbReference type="WormBase" id="K03H1.7">
    <property type="protein sequence ID" value="CE00573"/>
    <property type="gene ID" value="WBGene00010542"/>
</dbReference>
<evidence type="ECO:0000313" key="4">
    <source>
        <dbReference type="WormBase" id="K03H1.7"/>
    </source>
</evidence>
<proteinExistence type="predicted"/>
<accession>Q21196</accession>
<reference evidence="2 3" key="1">
    <citation type="journal article" date="1998" name="Science">
        <title>Genome sequence of the nematode C. elegans: a platform for investigating biology.</title>
        <authorList>
            <consortium name="The C. elegans sequencing consortium"/>
            <person name="Sulson J.E."/>
            <person name="Waterston R."/>
        </authorList>
    </citation>
    <scope>NUCLEOTIDE SEQUENCE [LARGE SCALE GENOMIC DNA]</scope>
    <source>
        <strain evidence="2 3">Bristol N2</strain>
    </source>
</reference>
<sequence length="88" mass="9749">MGQSFSSSFNAKQTSSSTPQKSTKTPTCSDPRSPSQDIERTPIQVKTVENDENGSSESSTTKADKPRKTSLRQKMFARKKNMNSETDE</sequence>
<dbReference type="RefSeq" id="NP_499210.1">
    <property type="nucleotide sequence ID" value="NM_066809.3"/>
</dbReference>
<feature type="compositionally biased region" description="Polar residues" evidence="1">
    <location>
        <begin position="1"/>
        <end position="11"/>
    </location>
</feature>
<dbReference type="AlphaFoldDB" id="Q21196"/>
<dbReference type="HOGENOM" id="CLU_2401582_0_0_1"/>
<feature type="compositionally biased region" description="Low complexity" evidence="1">
    <location>
        <begin position="12"/>
        <end position="27"/>
    </location>
</feature>
<dbReference type="eggNOG" id="ENOG502R9DU">
    <property type="taxonomic scope" value="Eukaryota"/>
</dbReference>
<dbReference type="UCSC" id="K03H1.7">
    <property type="organism name" value="c. elegans"/>
</dbReference>
<evidence type="ECO:0000313" key="3">
    <source>
        <dbReference type="Proteomes" id="UP000001940"/>
    </source>
</evidence>
<dbReference type="CTD" id="176408"/>
<feature type="compositionally biased region" description="Basic residues" evidence="1">
    <location>
        <begin position="68"/>
        <end position="81"/>
    </location>
</feature>
<dbReference type="OMA" id="ARMKNNS"/>
<dbReference type="PaxDb" id="6239-K03H1.7"/>
<keyword evidence="3" id="KW-1185">Reference proteome</keyword>
<dbReference type="FunCoup" id="Q21196">
    <property type="interactions" value="294"/>
</dbReference>
<evidence type="ECO:0000313" key="2">
    <source>
        <dbReference type="EMBL" id="CAA82659.1"/>
    </source>
</evidence>
<dbReference type="PeptideAtlas" id="Q21196"/>
<dbReference type="EMBL" id="BX284603">
    <property type="protein sequence ID" value="CAA82659.1"/>
    <property type="molecule type" value="Genomic_DNA"/>
</dbReference>
<dbReference type="OrthoDB" id="5872905at2759"/>
<dbReference type="Proteomes" id="UP000001940">
    <property type="component" value="Chromosome III"/>
</dbReference>
<evidence type="ECO:0000256" key="1">
    <source>
        <dbReference type="SAM" id="MobiDB-lite"/>
    </source>
</evidence>
<dbReference type="Bgee" id="WBGene00010542">
    <property type="expression patterns" value="Expressed in germ line (C elegans) and 4 other cell types or tissues"/>
</dbReference>
<dbReference type="GeneID" id="176408"/>
<dbReference type="InParanoid" id="Q21196"/>
<protein>
    <submittedName>
        <fullName evidence="2">Ovule protein</fullName>
    </submittedName>
</protein>
<gene>
    <name evidence="2" type="ORF">CELE_K03H1.7</name>
    <name evidence="2 4" type="ORF">K03H1.7</name>
</gene>
<dbReference type="AGR" id="WB:WBGene00010542"/>